<keyword evidence="1" id="KW-0472">Membrane</keyword>
<evidence type="ECO:0000313" key="3">
    <source>
        <dbReference type="Proteomes" id="UP000289738"/>
    </source>
</evidence>
<reference evidence="2 3" key="1">
    <citation type="submission" date="2019-01" db="EMBL/GenBank/DDBJ databases">
        <title>Sequencing of cultivated peanut Arachis hypogaea provides insights into genome evolution and oil improvement.</title>
        <authorList>
            <person name="Chen X."/>
        </authorList>
    </citation>
    <scope>NUCLEOTIDE SEQUENCE [LARGE SCALE GENOMIC DNA]</scope>
    <source>
        <strain evidence="3">cv. Fuhuasheng</strain>
        <tissue evidence="2">Leaves</tissue>
    </source>
</reference>
<keyword evidence="3" id="KW-1185">Reference proteome</keyword>
<protein>
    <submittedName>
        <fullName evidence="2">Uncharacterized protein</fullName>
    </submittedName>
</protein>
<name>A0A444Z5V0_ARAHY</name>
<evidence type="ECO:0000256" key="1">
    <source>
        <dbReference type="SAM" id="Phobius"/>
    </source>
</evidence>
<comment type="caution">
    <text evidence="2">The sequence shown here is derived from an EMBL/GenBank/DDBJ whole genome shotgun (WGS) entry which is preliminary data.</text>
</comment>
<dbReference type="EMBL" id="SDMP01000015">
    <property type="protein sequence ID" value="RYR09547.1"/>
    <property type="molecule type" value="Genomic_DNA"/>
</dbReference>
<dbReference type="AlphaFoldDB" id="A0A444Z5V0"/>
<organism evidence="2 3">
    <name type="scientific">Arachis hypogaea</name>
    <name type="common">Peanut</name>
    <dbReference type="NCBI Taxonomy" id="3818"/>
    <lineage>
        <taxon>Eukaryota</taxon>
        <taxon>Viridiplantae</taxon>
        <taxon>Streptophyta</taxon>
        <taxon>Embryophyta</taxon>
        <taxon>Tracheophyta</taxon>
        <taxon>Spermatophyta</taxon>
        <taxon>Magnoliopsida</taxon>
        <taxon>eudicotyledons</taxon>
        <taxon>Gunneridae</taxon>
        <taxon>Pentapetalae</taxon>
        <taxon>rosids</taxon>
        <taxon>fabids</taxon>
        <taxon>Fabales</taxon>
        <taxon>Fabaceae</taxon>
        <taxon>Papilionoideae</taxon>
        <taxon>50 kb inversion clade</taxon>
        <taxon>dalbergioids sensu lato</taxon>
        <taxon>Dalbergieae</taxon>
        <taxon>Pterocarpus clade</taxon>
        <taxon>Arachis</taxon>
    </lineage>
</organism>
<accession>A0A444Z5V0</accession>
<keyword evidence="1" id="KW-1133">Transmembrane helix</keyword>
<gene>
    <name evidence="2" type="ORF">Ahy_B05g077898</name>
</gene>
<feature type="transmembrane region" description="Helical" evidence="1">
    <location>
        <begin position="20"/>
        <end position="42"/>
    </location>
</feature>
<dbReference type="Proteomes" id="UP000289738">
    <property type="component" value="Chromosome B05"/>
</dbReference>
<sequence length="61" mass="7143">MNKLYQLDMKWFSGRSLHYFLPFLVLASSMATISPFNLVGIIRTEFENKKENDLWIKVCAS</sequence>
<proteinExistence type="predicted"/>
<keyword evidence="1" id="KW-0812">Transmembrane</keyword>
<evidence type="ECO:0000313" key="2">
    <source>
        <dbReference type="EMBL" id="RYR09547.1"/>
    </source>
</evidence>